<evidence type="ECO:0000313" key="3">
    <source>
        <dbReference type="EMBL" id="MEQ2359985.1"/>
    </source>
</evidence>
<sequence>MKYQRIQDLRIDSDLSQKQLGEVLHISQRSYSHYETGSRGIPVEMLIRLADYYDTTIDYLVGRTDNKEPIKPLKAAK</sequence>
<dbReference type="PROSITE" id="PS50943">
    <property type="entry name" value="HTH_CROC1"/>
    <property type="match status" value="1"/>
</dbReference>
<evidence type="ECO:0000256" key="1">
    <source>
        <dbReference type="ARBA" id="ARBA00023125"/>
    </source>
</evidence>
<keyword evidence="1" id="KW-0238">DNA-binding</keyword>
<reference evidence="3 4" key="1">
    <citation type="submission" date="2024-03" db="EMBL/GenBank/DDBJ databases">
        <title>Human intestinal bacterial collection.</title>
        <authorList>
            <person name="Pauvert C."/>
            <person name="Hitch T.C.A."/>
            <person name="Clavel T."/>
        </authorList>
    </citation>
    <scope>NUCLEOTIDE SEQUENCE [LARGE SCALE GENOMIC DNA]</scope>
    <source>
        <strain evidence="3 4">CLA-AA-H95</strain>
    </source>
</reference>
<dbReference type="Gene3D" id="1.10.260.40">
    <property type="entry name" value="lambda repressor-like DNA-binding domains"/>
    <property type="match status" value="1"/>
</dbReference>
<dbReference type="PANTHER" id="PTHR46558:SF11">
    <property type="entry name" value="HTH-TYPE TRANSCRIPTIONAL REGULATOR XRE"/>
    <property type="match status" value="1"/>
</dbReference>
<evidence type="ECO:0000259" key="2">
    <source>
        <dbReference type="PROSITE" id="PS50943"/>
    </source>
</evidence>
<dbReference type="SMART" id="SM00530">
    <property type="entry name" value="HTH_XRE"/>
    <property type="match status" value="1"/>
</dbReference>
<accession>A0ABV1AQK0</accession>
<dbReference type="Pfam" id="PF01381">
    <property type="entry name" value="HTH_3"/>
    <property type="match status" value="1"/>
</dbReference>
<name>A0ABV1AQK0_9FIRM</name>
<dbReference type="CDD" id="cd00093">
    <property type="entry name" value="HTH_XRE"/>
    <property type="match status" value="1"/>
</dbReference>
<protein>
    <submittedName>
        <fullName evidence="3">Helix-turn-helix transcriptional regulator</fullName>
    </submittedName>
</protein>
<organism evidence="3 4">
    <name type="scientific">Blautia intestinihominis</name>
    <dbReference type="NCBI Taxonomy" id="3133152"/>
    <lineage>
        <taxon>Bacteria</taxon>
        <taxon>Bacillati</taxon>
        <taxon>Bacillota</taxon>
        <taxon>Clostridia</taxon>
        <taxon>Lachnospirales</taxon>
        <taxon>Lachnospiraceae</taxon>
        <taxon>Blautia</taxon>
    </lineage>
</organism>
<comment type="caution">
    <text evidence="3">The sequence shown here is derived from an EMBL/GenBank/DDBJ whole genome shotgun (WGS) entry which is preliminary data.</text>
</comment>
<keyword evidence="4" id="KW-1185">Reference proteome</keyword>
<dbReference type="InterPro" id="IPR001387">
    <property type="entry name" value="Cro/C1-type_HTH"/>
</dbReference>
<evidence type="ECO:0000313" key="4">
    <source>
        <dbReference type="Proteomes" id="UP001446032"/>
    </source>
</evidence>
<dbReference type="RefSeq" id="WP_118698731.1">
    <property type="nucleotide sequence ID" value="NZ_JBBMEI010000088.1"/>
</dbReference>
<gene>
    <name evidence="3" type="ORF">WMO75_16965</name>
</gene>
<dbReference type="InterPro" id="IPR010982">
    <property type="entry name" value="Lambda_DNA-bd_dom_sf"/>
</dbReference>
<dbReference type="Proteomes" id="UP001446032">
    <property type="component" value="Unassembled WGS sequence"/>
</dbReference>
<dbReference type="SUPFAM" id="SSF47413">
    <property type="entry name" value="lambda repressor-like DNA-binding domains"/>
    <property type="match status" value="1"/>
</dbReference>
<proteinExistence type="predicted"/>
<dbReference type="PANTHER" id="PTHR46558">
    <property type="entry name" value="TRACRIPTIONAL REGULATORY PROTEIN-RELATED-RELATED"/>
    <property type="match status" value="1"/>
</dbReference>
<dbReference type="EMBL" id="JBBMEI010000088">
    <property type="protein sequence ID" value="MEQ2359985.1"/>
    <property type="molecule type" value="Genomic_DNA"/>
</dbReference>
<feature type="domain" description="HTH cro/C1-type" evidence="2">
    <location>
        <begin position="6"/>
        <end position="60"/>
    </location>
</feature>